<dbReference type="EMBL" id="LNIX01000027">
    <property type="protein sequence ID" value="OXA42067.1"/>
    <property type="molecule type" value="Genomic_DNA"/>
</dbReference>
<reference evidence="4 5" key="1">
    <citation type="submission" date="2015-12" db="EMBL/GenBank/DDBJ databases">
        <title>The genome of Folsomia candida.</title>
        <authorList>
            <person name="Faddeeva A."/>
            <person name="Derks M.F."/>
            <person name="Anvar Y."/>
            <person name="Smit S."/>
            <person name="Van Straalen N."/>
            <person name="Roelofs D."/>
        </authorList>
    </citation>
    <scope>NUCLEOTIDE SEQUENCE [LARGE SCALE GENOMIC DNA]</scope>
    <source>
        <strain evidence="4 5">VU population</strain>
        <tissue evidence="4">Whole body</tissue>
    </source>
</reference>
<keyword evidence="1" id="KW-0862">Zinc</keyword>
<comment type="caution">
    <text evidence="4">The sequence shown here is derived from an EMBL/GenBank/DDBJ whole genome shotgun (WGS) entry which is preliminary data.</text>
</comment>
<dbReference type="GO" id="GO:0008270">
    <property type="term" value="F:zinc ion binding"/>
    <property type="evidence" value="ECO:0007669"/>
    <property type="project" value="UniProtKB-KW"/>
</dbReference>
<protein>
    <recommendedName>
        <fullName evidence="3">CCHC-type domain-containing protein</fullName>
    </recommendedName>
</protein>
<dbReference type="SMART" id="SM00343">
    <property type="entry name" value="ZnF_C2HC"/>
    <property type="match status" value="1"/>
</dbReference>
<evidence type="ECO:0000313" key="5">
    <source>
        <dbReference type="Proteomes" id="UP000198287"/>
    </source>
</evidence>
<feature type="region of interest" description="Disordered" evidence="2">
    <location>
        <begin position="265"/>
        <end position="312"/>
    </location>
</feature>
<accession>A0A226DBG6</accession>
<evidence type="ECO:0000313" key="4">
    <source>
        <dbReference type="EMBL" id="OXA42067.1"/>
    </source>
</evidence>
<feature type="domain" description="CCHC-type" evidence="3">
    <location>
        <begin position="210"/>
        <end position="224"/>
    </location>
</feature>
<evidence type="ECO:0000256" key="2">
    <source>
        <dbReference type="SAM" id="MobiDB-lite"/>
    </source>
</evidence>
<evidence type="ECO:0000259" key="3">
    <source>
        <dbReference type="PROSITE" id="PS50158"/>
    </source>
</evidence>
<keyword evidence="5" id="KW-1185">Reference proteome</keyword>
<feature type="compositionally biased region" description="Polar residues" evidence="2">
    <location>
        <begin position="265"/>
        <end position="282"/>
    </location>
</feature>
<feature type="compositionally biased region" description="Low complexity" evidence="2">
    <location>
        <begin position="293"/>
        <end position="303"/>
    </location>
</feature>
<feature type="compositionally biased region" description="Acidic residues" evidence="2">
    <location>
        <begin position="283"/>
        <end position="292"/>
    </location>
</feature>
<keyword evidence="1" id="KW-0863">Zinc-finger</keyword>
<dbReference type="PROSITE" id="PS50158">
    <property type="entry name" value="ZF_CCHC"/>
    <property type="match status" value="1"/>
</dbReference>
<keyword evidence="1" id="KW-0479">Metal-binding</keyword>
<proteinExistence type="predicted"/>
<organism evidence="4 5">
    <name type="scientific">Folsomia candida</name>
    <name type="common">Springtail</name>
    <dbReference type="NCBI Taxonomy" id="158441"/>
    <lineage>
        <taxon>Eukaryota</taxon>
        <taxon>Metazoa</taxon>
        <taxon>Ecdysozoa</taxon>
        <taxon>Arthropoda</taxon>
        <taxon>Hexapoda</taxon>
        <taxon>Collembola</taxon>
        <taxon>Entomobryomorpha</taxon>
        <taxon>Isotomoidea</taxon>
        <taxon>Isotomidae</taxon>
        <taxon>Proisotominae</taxon>
        <taxon>Folsomia</taxon>
    </lineage>
</organism>
<sequence>MIPDDEEVFMDSFTSPADGETNPDLAQSKSFSQALGSQGQISQFSVNSAHGIVLRRIRDVSLLDVLKGLARFVDPKSITHADSLGPANWAIWFIDQAAFDVIIKADTIKFGAASVKVYAYANPIRRVIVRGVPPFLPDEILINSFAKYGEIRGQVSHQSIFGAGEEFAHIISFTRILNLAIPKGIRVPDSINVKVSDKVYKLRVQIGAKKCFRCGKKNHVSANCTAQAKKSLGQRSAPLLSIDPTINNSNIVSRKNDAPVDIGVRTSTSSFKRPRVNDSQESSVDEVFESDGDSSQRSSSQSSNKKAKGRPKTISDWGYDKWNSVNLEIKSVTKDRFILFLRSLRREDNNNIESKYINLGQEIFMTTKVPKDIETMLVEVHSSIPSSNKCLVTKYASLLSQIREFLESDPAEFKKCQALLDNNYRQTEWQSYCRLNSIPLADQDGFKAFFFNIKW</sequence>
<dbReference type="InterPro" id="IPR001878">
    <property type="entry name" value="Znf_CCHC"/>
</dbReference>
<gene>
    <name evidence="4" type="ORF">Fcan01_23265</name>
</gene>
<dbReference type="GO" id="GO:0003676">
    <property type="term" value="F:nucleic acid binding"/>
    <property type="evidence" value="ECO:0007669"/>
    <property type="project" value="InterPro"/>
</dbReference>
<dbReference type="AlphaFoldDB" id="A0A226DBG6"/>
<evidence type="ECO:0000256" key="1">
    <source>
        <dbReference type="PROSITE-ProRule" id="PRU00047"/>
    </source>
</evidence>
<name>A0A226DBG6_FOLCA</name>
<dbReference type="Proteomes" id="UP000198287">
    <property type="component" value="Unassembled WGS sequence"/>
</dbReference>